<dbReference type="GO" id="GO:0007096">
    <property type="term" value="P:regulation of exit from mitosis"/>
    <property type="evidence" value="ECO:0007669"/>
    <property type="project" value="TreeGrafter"/>
</dbReference>
<evidence type="ECO:0000256" key="1">
    <source>
        <dbReference type="ARBA" id="ARBA00004127"/>
    </source>
</evidence>
<keyword evidence="8" id="KW-1185">Reference proteome</keyword>
<dbReference type="AlphaFoldDB" id="A0AAF0AXC9"/>
<protein>
    <submittedName>
        <fullName evidence="7">Lem2-Nur1 complex subunit Nur1</fullName>
    </submittedName>
</protein>
<evidence type="ECO:0000313" key="8">
    <source>
        <dbReference type="Proteomes" id="UP001212411"/>
    </source>
</evidence>
<feature type="transmembrane region" description="Helical" evidence="6">
    <location>
        <begin position="41"/>
        <end position="60"/>
    </location>
</feature>
<feature type="transmembrane region" description="Helical" evidence="6">
    <location>
        <begin position="157"/>
        <end position="176"/>
    </location>
</feature>
<feature type="compositionally biased region" description="Polar residues" evidence="5">
    <location>
        <begin position="290"/>
        <end position="300"/>
    </location>
</feature>
<feature type="transmembrane region" description="Helical" evidence="6">
    <location>
        <begin position="182"/>
        <end position="201"/>
    </location>
</feature>
<name>A0AAF0AXC9_9SCHI</name>
<feature type="transmembrane region" description="Helical" evidence="6">
    <location>
        <begin position="89"/>
        <end position="111"/>
    </location>
</feature>
<evidence type="ECO:0000256" key="2">
    <source>
        <dbReference type="ARBA" id="ARBA00022692"/>
    </source>
</evidence>
<comment type="subcellular location">
    <subcellularLocation>
        <location evidence="1">Endomembrane system</location>
        <topology evidence="1">Multi-pass membrane protein</topology>
    </subcellularLocation>
</comment>
<dbReference type="Proteomes" id="UP001212411">
    <property type="component" value="Chromosome 3"/>
</dbReference>
<dbReference type="GeneID" id="80877719"/>
<dbReference type="EMBL" id="CP115613">
    <property type="protein sequence ID" value="WBW74672.1"/>
    <property type="molecule type" value="Genomic_DNA"/>
</dbReference>
<dbReference type="GO" id="GO:0043007">
    <property type="term" value="P:maintenance of rDNA"/>
    <property type="evidence" value="ECO:0007669"/>
    <property type="project" value="TreeGrafter"/>
</dbReference>
<reference evidence="7 8" key="1">
    <citation type="journal article" date="2023" name="G3 (Bethesda)">
        <title>A high-quality reference genome for the fission yeast Schizosaccharomyces osmophilus.</title>
        <authorList>
            <person name="Jia G.S."/>
            <person name="Zhang W.C."/>
            <person name="Liang Y."/>
            <person name="Liu X.H."/>
            <person name="Rhind N."/>
            <person name="Pidoux A."/>
            <person name="Brysch-Herzberg M."/>
            <person name="Du L.L."/>
        </authorList>
    </citation>
    <scope>NUCLEOTIDE SEQUENCE [LARGE SCALE GENOMIC DNA]</scope>
    <source>
        <strain evidence="7 8">CBS 15793</strain>
    </source>
</reference>
<organism evidence="7 8">
    <name type="scientific">Schizosaccharomyces osmophilus</name>
    <dbReference type="NCBI Taxonomy" id="2545709"/>
    <lineage>
        <taxon>Eukaryota</taxon>
        <taxon>Fungi</taxon>
        <taxon>Dikarya</taxon>
        <taxon>Ascomycota</taxon>
        <taxon>Taphrinomycotina</taxon>
        <taxon>Schizosaccharomycetes</taxon>
        <taxon>Schizosaccharomycetales</taxon>
        <taxon>Schizosaccharomycetaceae</taxon>
        <taxon>Schizosaccharomyces</taxon>
    </lineage>
</organism>
<dbReference type="PANTHER" id="PTHR28293">
    <property type="entry name" value="NUCLEAR RIM PROTEIN 1"/>
    <property type="match status" value="1"/>
</dbReference>
<dbReference type="KEGG" id="som:SOMG_04243"/>
<keyword evidence="3 6" id="KW-1133">Transmembrane helix</keyword>
<evidence type="ECO:0000256" key="6">
    <source>
        <dbReference type="SAM" id="Phobius"/>
    </source>
</evidence>
<sequence>MAKLIRRSSLTSRILNFPINVFISVSEDFDSVEWDKVSERWSIPLSLVSNILFIFIRAYLENTKLRLNRSQLFVGAKSAKATNSWFRGFLSFFSLCLVVFSIINILSCFYFQKKTYRTLPQPDKNVQTTPGLRSAQLEPSENENKCFELIVWSPNRFSLYFSCLFSPIHLFILWVYIQSPKIILLSVIFSLLLFFIARKFVDMMKDKDCLHQQVFYEYDKKFVEPRLSVAKRDVATNTSYGPVSAAVEYYSPRRPIDAFLEHKTSPSVRSPKTPGSPLFTYRRGNRHSLASSVPRETNSPLKRFSRFPAERRQFES</sequence>
<evidence type="ECO:0000256" key="4">
    <source>
        <dbReference type="ARBA" id="ARBA00023136"/>
    </source>
</evidence>
<gene>
    <name evidence="7" type="primary">nur1</name>
    <name evidence="7" type="ORF">SOMG_04243</name>
</gene>
<feature type="region of interest" description="Disordered" evidence="5">
    <location>
        <begin position="290"/>
        <end position="316"/>
    </location>
</feature>
<dbReference type="RefSeq" id="XP_056038915.1">
    <property type="nucleotide sequence ID" value="XM_056183030.1"/>
</dbReference>
<evidence type="ECO:0000256" key="5">
    <source>
        <dbReference type="SAM" id="MobiDB-lite"/>
    </source>
</evidence>
<proteinExistence type="predicted"/>
<keyword evidence="2 6" id="KW-0812">Transmembrane</keyword>
<dbReference type="InterPro" id="IPR018819">
    <property type="entry name" value="Nur1/Mug154"/>
</dbReference>
<evidence type="ECO:0000256" key="3">
    <source>
        <dbReference type="ARBA" id="ARBA00022989"/>
    </source>
</evidence>
<dbReference type="GO" id="GO:0012505">
    <property type="term" value="C:endomembrane system"/>
    <property type="evidence" value="ECO:0007669"/>
    <property type="project" value="UniProtKB-SubCell"/>
</dbReference>
<accession>A0AAF0AXC9</accession>
<keyword evidence="4 6" id="KW-0472">Membrane</keyword>
<dbReference type="Pfam" id="PF10332">
    <property type="entry name" value="DUF2418"/>
    <property type="match status" value="1"/>
</dbReference>
<evidence type="ECO:0000313" key="7">
    <source>
        <dbReference type="EMBL" id="WBW74672.1"/>
    </source>
</evidence>
<dbReference type="PANTHER" id="PTHR28293:SF1">
    <property type="entry name" value="NUCLEAR RIM PROTEIN 1"/>
    <property type="match status" value="1"/>
</dbReference>